<sequence>MKLREAILAALARPDYRPTDETGLTRFLGLQKKEKKFLIHEVRLLLAKGQLQRFRGDNLIIAKGGDAGENLRGRMMFRAGGSAIFIPDVETVGKGVDAIQISSDDTGVALHGDRVEVQVNAALQRRRDGRGTEQTGRVLRVIERARTEVVGHLQKIRGQFYITPDDPRLIHDIYVPDPALGTVKPTPAPGDKVVVKLGEWKQRGQKLEGVIIERLGKTFEPRAELAGIYRKYNLDTQFPAEVEREVAGIPSTVQPKELTGRHDYRDTPTFTIDPDDAKDFDDALSIEHLDGGDIRIGIHIADVSAYVKPGTALDREAQKRGNSTYLVGTVVPMLPEKLSNGLCSLVEAQDRLCKAVFLTFDKKQRLKETNYGNTVIRSLKRLTYKQAYAFLFTDDIAKIRALPLPPKHQTGSTGRALSDLTDTELTNLQTWIRELWSIAKRLRSDRMTNGSLDLDMPETKVFVDAEGYADRLEKIEHDESHQLIEEFMLAANEAVARVTKQYKLPSIYRVHDEPDAEKLDELRQFLHTFDIDSGDLTKREGIIRLLQTLEKHPQGYTLRTQLLRSLKKAAYRASPDGHYGLAKKDYTHFTSPIRRYSDLVVHRVFDHYLVKHAGQPAIGGARPALTLGQMESIGEHLSLTEVNSAEAERESVKIKLLEFFERELAKDVKTKFDAVITDVRGNGLFVELTESMTFGYISAGSLTDDYYQLNSDGSALVGRKTKRSLELSGHITVVVEKVDRFKRLIDFRLVPETSPAAAAKNAKRPVFSPTKTPARNQPPTDLRRKKGGKPGHKKRR</sequence>
<dbReference type="KEGG" id="vbh:CMV30_16410"/>
<keyword evidence="2 6" id="KW-0540">Nuclease</keyword>
<evidence type="ECO:0000256" key="3">
    <source>
        <dbReference type="ARBA" id="ARBA00022801"/>
    </source>
</evidence>
<accession>A0A290Q9S2</accession>
<evidence type="ECO:0000313" key="10">
    <source>
        <dbReference type="Proteomes" id="UP000217265"/>
    </source>
</evidence>
<keyword evidence="3 6" id="KW-0378">Hydrolase</keyword>
<dbReference type="GO" id="GO:0008859">
    <property type="term" value="F:exoribonuclease II activity"/>
    <property type="evidence" value="ECO:0007669"/>
    <property type="project" value="UniProtKB-UniRule"/>
</dbReference>
<comment type="catalytic activity">
    <reaction evidence="6">
        <text>Exonucleolytic cleavage in the 3'- to 5'-direction to yield nucleoside 5'-phosphates.</text>
        <dbReference type="EC" id="3.1.13.1"/>
    </reaction>
</comment>
<feature type="compositionally biased region" description="Polar residues" evidence="7">
    <location>
        <begin position="769"/>
        <end position="779"/>
    </location>
</feature>
<keyword evidence="5 6" id="KW-0694">RNA-binding</keyword>
<gene>
    <name evidence="6" type="primary">rnr</name>
    <name evidence="9" type="ORF">CMV30_16410</name>
</gene>
<dbReference type="InterPro" id="IPR011805">
    <property type="entry name" value="RNase_R"/>
</dbReference>
<evidence type="ECO:0000256" key="7">
    <source>
        <dbReference type="SAM" id="MobiDB-lite"/>
    </source>
</evidence>
<keyword evidence="1 6" id="KW-0963">Cytoplasm</keyword>
<comment type="function">
    <text evidence="6">3'-5' exoribonuclease that releases 5'-nucleoside monophosphates and is involved in maturation of structured RNAs.</text>
</comment>
<comment type="similarity">
    <text evidence="6">Belongs to the RNR ribonuclease family. RNase R subfamily.</text>
</comment>
<keyword evidence="4 6" id="KW-0269">Exonuclease</keyword>
<dbReference type="Pfam" id="PF00773">
    <property type="entry name" value="RNB"/>
    <property type="match status" value="1"/>
</dbReference>
<feature type="domain" description="RNB" evidence="8">
    <location>
        <begin position="261"/>
        <end position="611"/>
    </location>
</feature>
<protein>
    <recommendedName>
        <fullName evidence="6">Ribonuclease R</fullName>
        <shortName evidence="6">RNase R</shortName>
        <ecNumber evidence="6">3.1.13.1</ecNumber>
    </recommendedName>
</protein>
<keyword evidence="10" id="KW-1185">Reference proteome</keyword>
<feature type="compositionally biased region" description="Basic residues" evidence="7">
    <location>
        <begin position="783"/>
        <end position="796"/>
    </location>
</feature>
<dbReference type="InterPro" id="IPR012340">
    <property type="entry name" value="NA-bd_OB-fold"/>
</dbReference>
<evidence type="ECO:0000259" key="8">
    <source>
        <dbReference type="SMART" id="SM00955"/>
    </source>
</evidence>
<evidence type="ECO:0000313" key="9">
    <source>
        <dbReference type="EMBL" id="ATC65399.1"/>
    </source>
</evidence>
<evidence type="ECO:0000256" key="6">
    <source>
        <dbReference type="HAMAP-Rule" id="MF_01895"/>
    </source>
</evidence>
<dbReference type="EC" id="3.1.13.1" evidence="6"/>
<organism evidence="9 10">
    <name type="scientific">Nibricoccus aquaticus</name>
    <dbReference type="NCBI Taxonomy" id="2576891"/>
    <lineage>
        <taxon>Bacteria</taxon>
        <taxon>Pseudomonadati</taxon>
        <taxon>Verrucomicrobiota</taxon>
        <taxon>Opitutia</taxon>
        <taxon>Opitutales</taxon>
        <taxon>Opitutaceae</taxon>
        <taxon>Nibricoccus</taxon>
    </lineage>
</organism>
<feature type="region of interest" description="Disordered" evidence="7">
    <location>
        <begin position="756"/>
        <end position="796"/>
    </location>
</feature>
<dbReference type="GO" id="GO:0005829">
    <property type="term" value="C:cytosol"/>
    <property type="evidence" value="ECO:0007669"/>
    <property type="project" value="TreeGrafter"/>
</dbReference>
<dbReference type="RefSeq" id="WP_096057029.1">
    <property type="nucleotide sequence ID" value="NZ_CP023344.1"/>
</dbReference>
<dbReference type="InterPro" id="IPR022966">
    <property type="entry name" value="RNase_II/R_CS"/>
</dbReference>
<reference evidence="9 10" key="1">
    <citation type="submission" date="2017-09" db="EMBL/GenBank/DDBJ databases">
        <title>Complete genome sequence of Verrucomicrobial strain HZ-65, isolated from freshwater.</title>
        <authorList>
            <person name="Choi A."/>
        </authorList>
    </citation>
    <scope>NUCLEOTIDE SEQUENCE [LARGE SCALE GENOMIC DNA]</scope>
    <source>
        <strain evidence="9 10">HZ-65</strain>
    </source>
</reference>
<name>A0A290Q9S2_9BACT</name>
<evidence type="ECO:0000256" key="2">
    <source>
        <dbReference type="ARBA" id="ARBA00022722"/>
    </source>
</evidence>
<dbReference type="Gene3D" id="2.40.50.140">
    <property type="entry name" value="Nucleic acid-binding proteins"/>
    <property type="match status" value="1"/>
</dbReference>
<dbReference type="OrthoDB" id="9764149at2"/>
<dbReference type="SUPFAM" id="SSF50249">
    <property type="entry name" value="Nucleic acid-binding proteins"/>
    <property type="match status" value="2"/>
</dbReference>
<dbReference type="PROSITE" id="PS01175">
    <property type="entry name" value="RIBONUCLEASE_II"/>
    <property type="match status" value="1"/>
</dbReference>
<dbReference type="GO" id="GO:0006402">
    <property type="term" value="P:mRNA catabolic process"/>
    <property type="evidence" value="ECO:0007669"/>
    <property type="project" value="TreeGrafter"/>
</dbReference>
<dbReference type="PANTHER" id="PTHR23355">
    <property type="entry name" value="RIBONUCLEASE"/>
    <property type="match status" value="1"/>
</dbReference>
<dbReference type="GO" id="GO:0003723">
    <property type="term" value="F:RNA binding"/>
    <property type="evidence" value="ECO:0007669"/>
    <property type="project" value="UniProtKB-UniRule"/>
</dbReference>
<dbReference type="Proteomes" id="UP000217265">
    <property type="component" value="Chromosome"/>
</dbReference>
<proteinExistence type="inferred from homology"/>
<evidence type="ECO:0000256" key="5">
    <source>
        <dbReference type="ARBA" id="ARBA00022884"/>
    </source>
</evidence>
<evidence type="ECO:0000256" key="1">
    <source>
        <dbReference type="ARBA" id="ARBA00022490"/>
    </source>
</evidence>
<dbReference type="PANTHER" id="PTHR23355:SF9">
    <property type="entry name" value="DIS3-LIKE EXONUCLEASE 2"/>
    <property type="match status" value="1"/>
</dbReference>
<dbReference type="InterPro" id="IPR050180">
    <property type="entry name" value="RNR_Ribonuclease"/>
</dbReference>
<comment type="subcellular location">
    <subcellularLocation>
        <location evidence="6">Cytoplasm</location>
    </subcellularLocation>
</comment>
<dbReference type="SMART" id="SM00955">
    <property type="entry name" value="RNB"/>
    <property type="match status" value="1"/>
</dbReference>
<dbReference type="EMBL" id="CP023344">
    <property type="protein sequence ID" value="ATC65399.1"/>
    <property type="molecule type" value="Genomic_DNA"/>
</dbReference>
<dbReference type="HAMAP" id="MF_01895">
    <property type="entry name" value="RNase_R"/>
    <property type="match status" value="1"/>
</dbReference>
<dbReference type="InterPro" id="IPR040476">
    <property type="entry name" value="CSD2"/>
</dbReference>
<dbReference type="Pfam" id="PF17876">
    <property type="entry name" value="CSD2"/>
    <property type="match status" value="1"/>
</dbReference>
<dbReference type="AlphaFoldDB" id="A0A290Q9S2"/>
<dbReference type="InterPro" id="IPR001900">
    <property type="entry name" value="RNase_II/R"/>
</dbReference>
<evidence type="ECO:0000256" key="4">
    <source>
        <dbReference type="ARBA" id="ARBA00022839"/>
    </source>
</evidence>